<evidence type="ECO:0000313" key="1">
    <source>
        <dbReference type="EMBL" id="MBP0464244.1"/>
    </source>
</evidence>
<reference evidence="1 2" key="1">
    <citation type="submission" date="2021-03" db="EMBL/GenBank/DDBJ databases">
        <authorList>
            <person name="So Y."/>
        </authorList>
    </citation>
    <scope>NUCLEOTIDE SEQUENCE [LARGE SCALE GENOMIC DNA]</scope>
    <source>
        <strain evidence="1 2">PWR1</strain>
    </source>
</reference>
<gene>
    <name evidence="1" type="ORF">J5Y09_09995</name>
</gene>
<dbReference type="Proteomes" id="UP000680815">
    <property type="component" value="Unassembled WGS sequence"/>
</dbReference>
<protein>
    <submittedName>
        <fullName evidence="1">Uncharacterized protein</fullName>
    </submittedName>
</protein>
<keyword evidence="2" id="KW-1185">Reference proteome</keyword>
<proteinExistence type="predicted"/>
<dbReference type="RefSeq" id="WP_209351618.1">
    <property type="nucleotide sequence ID" value="NZ_JAGIYZ010000008.1"/>
</dbReference>
<comment type="caution">
    <text evidence="1">The sequence shown here is derived from an EMBL/GenBank/DDBJ whole genome shotgun (WGS) entry which is preliminary data.</text>
</comment>
<accession>A0ABS4ASA8</accession>
<sequence length="210" mass="21447">MSVETEGLSCMRAADAAEPFVAVQVPDADWQDSLVLMLRAAGLPCDGFAAPEDLLLPPFATAPRRVALTMGPRGRLPHAAAPVAALRAAGVAAPVLMLVPGPVEPALACRLLAMGEAEVLENLSATPTVLSALRLLAEGVVQPADAPLSPLARRALGMMLGGRSRRTIAGALAMRLPDLDALVADAVAALAVPGPVALLRAARQKGLLPS</sequence>
<organism evidence="1 2">
    <name type="scientific">Roseomonas nitratireducens</name>
    <dbReference type="NCBI Taxonomy" id="2820810"/>
    <lineage>
        <taxon>Bacteria</taxon>
        <taxon>Pseudomonadati</taxon>
        <taxon>Pseudomonadota</taxon>
        <taxon>Alphaproteobacteria</taxon>
        <taxon>Acetobacterales</taxon>
        <taxon>Roseomonadaceae</taxon>
        <taxon>Roseomonas</taxon>
    </lineage>
</organism>
<name>A0ABS4ASA8_9PROT</name>
<dbReference type="EMBL" id="JAGIYZ010000008">
    <property type="protein sequence ID" value="MBP0464244.1"/>
    <property type="molecule type" value="Genomic_DNA"/>
</dbReference>
<evidence type="ECO:0000313" key="2">
    <source>
        <dbReference type="Proteomes" id="UP000680815"/>
    </source>
</evidence>